<evidence type="ECO:0000256" key="2">
    <source>
        <dbReference type="ARBA" id="ARBA00044677"/>
    </source>
</evidence>
<dbReference type="Proteomes" id="UP001189429">
    <property type="component" value="Unassembled WGS sequence"/>
</dbReference>
<dbReference type="EC" id="2.7.7.102" evidence="3"/>
<evidence type="ECO:0000313" key="7">
    <source>
        <dbReference type="Proteomes" id="UP001189429"/>
    </source>
</evidence>
<evidence type="ECO:0000256" key="3">
    <source>
        <dbReference type="ARBA" id="ARBA00044768"/>
    </source>
</evidence>
<reference evidence="6" key="1">
    <citation type="submission" date="2023-10" db="EMBL/GenBank/DDBJ databases">
        <authorList>
            <person name="Chen Y."/>
            <person name="Shah S."/>
            <person name="Dougan E. K."/>
            <person name="Thang M."/>
            <person name="Chan C."/>
        </authorList>
    </citation>
    <scope>NUCLEOTIDE SEQUENCE [LARGE SCALE GENOMIC DNA]</scope>
</reference>
<evidence type="ECO:0000256" key="1">
    <source>
        <dbReference type="ARBA" id="ARBA00026139"/>
    </source>
</evidence>
<accession>A0ABN9TKU1</accession>
<name>A0ABN9TKU1_9DINO</name>
<feature type="compositionally biased region" description="Low complexity" evidence="5">
    <location>
        <begin position="39"/>
        <end position="52"/>
    </location>
</feature>
<gene>
    <name evidence="6" type="ORF">PCOR1329_LOCUS40042</name>
</gene>
<keyword evidence="7" id="KW-1185">Reference proteome</keyword>
<proteinExistence type="predicted"/>
<evidence type="ECO:0000256" key="5">
    <source>
        <dbReference type="SAM" id="MobiDB-lite"/>
    </source>
</evidence>
<dbReference type="InterPro" id="IPR044917">
    <property type="entry name" value="PRIMPOL"/>
</dbReference>
<evidence type="ECO:0000256" key="4">
    <source>
        <dbReference type="ARBA" id="ARBA00047303"/>
    </source>
</evidence>
<organism evidence="6 7">
    <name type="scientific">Prorocentrum cordatum</name>
    <dbReference type="NCBI Taxonomy" id="2364126"/>
    <lineage>
        <taxon>Eukaryota</taxon>
        <taxon>Sar</taxon>
        <taxon>Alveolata</taxon>
        <taxon>Dinophyceae</taxon>
        <taxon>Prorocentrales</taxon>
        <taxon>Prorocentraceae</taxon>
        <taxon>Prorocentrum</taxon>
    </lineage>
</organism>
<feature type="region of interest" description="Disordered" evidence="5">
    <location>
        <begin position="95"/>
        <end position="119"/>
    </location>
</feature>
<evidence type="ECO:0000313" key="6">
    <source>
        <dbReference type="EMBL" id="CAK0846578.1"/>
    </source>
</evidence>
<dbReference type="EMBL" id="CAUYUJ010014835">
    <property type="protein sequence ID" value="CAK0846578.1"/>
    <property type="molecule type" value="Genomic_DNA"/>
</dbReference>
<dbReference type="PANTHER" id="PTHR31399">
    <property type="entry name" value="DNA-DIRECTED PRIMASE / POLYMERASE PROTEIN"/>
    <property type="match status" value="1"/>
</dbReference>
<feature type="compositionally biased region" description="Low complexity" evidence="5">
    <location>
        <begin position="95"/>
        <end position="108"/>
    </location>
</feature>
<dbReference type="PANTHER" id="PTHR31399:SF0">
    <property type="entry name" value="DNA-DIRECTED PRIMASE_POLYMERASE PROTEIN"/>
    <property type="match status" value="1"/>
</dbReference>
<comment type="catalytic activity">
    <reaction evidence="2">
        <text>ssDNA + n NTP = ssDNA/pppN(pN)n-1 hybrid + (n-1) diphosphate.</text>
        <dbReference type="EC" id="2.7.7.102"/>
    </reaction>
</comment>
<comment type="catalytic activity">
    <reaction evidence="4">
        <text>DNA(n) + a 2'-deoxyribonucleoside 5'-triphosphate = DNA(n+1) + diphosphate</text>
        <dbReference type="Rhea" id="RHEA:22508"/>
        <dbReference type="Rhea" id="RHEA-COMP:17339"/>
        <dbReference type="Rhea" id="RHEA-COMP:17340"/>
        <dbReference type="ChEBI" id="CHEBI:33019"/>
        <dbReference type="ChEBI" id="CHEBI:61560"/>
        <dbReference type="ChEBI" id="CHEBI:173112"/>
        <dbReference type="EC" id="2.7.7.7"/>
    </reaction>
    <physiologicalReaction direction="left-to-right" evidence="4">
        <dbReference type="Rhea" id="RHEA:22509"/>
    </physiologicalReaction>
</comment>
<protein>
    <recommendedName>
        <fullName evidence="1">DNA-directed primase/polymerase protein</fullName>
        <ecNumber evidence="3">2.7.7.102</ecNumber>
    </recommendedName>
</protein>
<sequence length="497" mass="54879">MRSLATSREGRTPQARRHLGPSLAASRKPVCSSGRSSIAALRRQARMPAPRAGARRPRPRRWTPTWLLALGGAAAAGLHHRGEPAAACRPLPPRAAAEGGPCAAAGRGTPARQRGVADSTRRLGGACRAEALAVRREAGLRAEQETLEVSAGSSWKLAEAVEHRDELLGSGRWGPAQLGLFAEEVSHGGARRFFVDTYAGFSLRVASQFGGHLYEVIQEGRPCWLYFDLEFPKHSNPGLDTDHVMRQFRQALADFCTKVELPYDESLTVVQDSSTEAKFSAHVIVKSLAFPDNVQVGVFVQAFLAYARESKDSSSASGISTDLLFIRKDLEDHQETKSIVDTSVYTKNRCFRVLYQSKYGKNVTLTLQDGAKVVHESDLPACQVLRTLVSFVPEGTAVRENTNIPDFMEHLAHLQSVREPSRCVDVDAEMQPLIHWLIEKWDDERRESEQNVAAQLPTAVENVKTVRNGRSVVYEVTLANNRFCLQRGRSHKRNAIL</sequence>
<comment type="caution">
    <text evidence="6">The sequence shown here is derived from an EMBL/GenBank/DDBJ whole genome shotgun (WGS) entry which is preliminary data.</text>
</comment>
<feature type="region of interest" description="Disordered" evidence="5">
    <location>
        <begin position="1"/>
        <end position="58"/>
    </location>
</feature>